<reference evidence="7" key="1">
    <citation type="journal article" date="2019" name="Int. J. Syst. Evol. Microbiol.">
        <title>The Global Catalogue of Microorganisms (GCM) 10K type strain sequencing project: providing services to taxonomists for standard genome sequencing and annotation.</title>
        <authorList>
            <consortium name="The Broad Institute Genomics Platform"/>
            <consortium name="The Broad Institute Genome Sequencing Center for Infectious Disease"/>
            <person name="Wu L."/>
            <person name="Ma J."/>
        </authorList>
    </citation>
    <scope>NUCLEOTIDE SEQUENCE [LARGE SCALE GENOMIC DNA]</scope>
    <source>
        <strain evidence="7">CCUG 49584</strain>
    </source>
</reference>
<comment type="similarity">
    <text evidence="1">Belongs to the peptidase C40 family.</text>
</comment>
<evidence type="ECO:0000256" key="1">
    <source>
        <dbReference type="ARBA" id="ARBA00007074"/>
    </source>
</evidence>
<dbReference type="Pfam" id="PF00877">
    <property type="entry name" value="NLPC_P60"/>
    <property type="match status" value="1"/>
</dbReference>
<evidence type="ECO:0000259" key="5">
    <source>
        <dbReference type="PROSITE" id="PS51935"/>
    </source>
</evidence>
<dbReference type="PANTHER" id="PTHR47053">
    <property type="entry name" value="MUREIN DD-ENDOPEPTIDASE MEPH-RELATED"/>
    <property type="match status" value="1"/>
</dbReference>
<dbReference type="Gene3D" id="3.90.1720.10">
    <property type="entry name" value="endopeptidase domain like (from Nostoc punctiforme)"/>
    <property type="match status" value="1"/>
</dbReference>
<dbReference type="NCBIfam" id="TIGR02219">
    <property type="entry name" value="phage_NlpC_fam"/>
    <property type="match status" value="1"/>
</dbReference>
<dbReference type="Proteomes" id="UP001597263">
    <property type="component" value="Unassembled WGS sequence"/>
</dbReference>
<dbReference type="InterPro" id="IPR038765">
    <property type="entry name" value="Papain-like_cys_pep_sf"/>
</dbReference>
<evidence type="ECO:0000256" key="2">
    <source>
        <dbReference type="ARBA" id="ARBA00022670"/>
    </source>
</evidence>
<dbReference type="InterPro" id="IPR000064">
    <property type="entry name" value="NLP_P60_dom"/>
</dbReference>
<evidence type="ECO:0000313" key="7">
    <source>
        <dbReference type="Proteomes" id="UP001597263"/>
    </source>
</evidence>
<accession>A0ABW3V7T4</accession>
<dbReference type="PANTHER" id="PTHR47053:SF1">
    <property type="entry name" value="MUREIN DD-ENDOPEPTIDASE MEPH-RELATED"/>
    <property type="match status" value="1"/>
</dbReference>
<comment type="caution">
    <text evidence="6">The sequence shown here is derived from an EMBL/GenBank/DDBJ whole genome shotgun (WGS) entry which is preliminary data.</text>
</comment>
<dbReference type="InterPro" id="IPR011929">
    <property type="entry name" value="Phage_pept_NlpC/P60"/>
</dbReference>
<feature type="domain" description="NlpC/P60" evidence="5">
    <location>
        <begin position="4"/>
        <end position="143"/>
    </location>
</feature>
<evidence type="ECO:0000313" key="6">
    <source>
        <dbReference type="EMBL" id="MFD1228993.1"/>
    </source>
</evidence>
<name>A0ABW3V7T4_9HYPH</name>
<keyword evidence="2" id="KW-0645">Protease</keyword>
<gene>
    <name evidence="6" type="ORF">ACFQ35_17760</name>
</gene>
<dbReference type="RefSeq" id="WP_289385947.1">
    <property type="nucleotide sequence ID" value="NZ_JAUCBM010000001.1"/>
</dbReference>
<keyword evidence="3" id="KW-0378">Hydrolase</keyword>
<dbReference type="PROSITE" id="PS51935">
    <property type="entry name" value="NLPC_P60"/>
    <property type="match status" value="1"/>
</dbReference>
<dbReference type="InterPro" id="IPR051202">
    <property type="entry name" value="Peptidase_C40"/>
</dbReference>
<keyword evidence="4" id="KW-0788">Thiol protease</keyword>
<keyword evidence="7" id="KW-1185">Reference proteome</keyword>
<dbReference type="SUPFAM" id="SSF54001">
    <property type="entry name" value="Cysteine proteinases"/>
    <property type="match status" value="1"/>
</dbReference>
<dbReference type="EMBL" id="JBHTMA010000040">
    <property type="protein sequence ID" value="MFD1228993.1"/>
    <property type="molecule type" value="Genomic_DNA"/>
</dbReference>
<proteinExistence type="inferred from homology"/>
<evidence type="ECO:0000256" key="4">
    <source>
        <dbReference type="ARBA" id="ARBA00022807"/>
    </source>
</evidence>
<protein>
    <submittedName>
        <fullName evidence="6">NlpC/P60 family protein</fullName>
    </submittedName>
</protein>
<organism evidence="6 7">
    <name type="scientific">Pseudochrobactrum kiredjianiae</name>
    <dbReference type="NCBI Taxonomy" id="386305"/>
    <lineage>
        <taxon>Bacteria</taxon>
        <taxon>Pseudomonadati</taxon>
        <taxon>Pseudomonadota</taxon>
        <taxon>Alphaproteobacteria</taxon>
        <taxon>Hyphomicrobiales</taxon>
        <taxon>Brucellaceae</taxon>
        <taxon>Pseudochrobactrum</taxon>
    </lineage>
</organism>
<sequence>MTTVSVNDRVLAVAQKWLGTPYRHGASRLQVGCDCLGLIRGIWRELYDEEPEDAGTYSRDWAELTQDEPLINAARRHMYLKPLSNMQAGDLLIFRWRDGVAAKHLGIMAQNNRFIHAYEGHSVTLSALVPQWRQRIAAVFSFPDSF</sequence>
<evidence type="ECO:0000256" key="3">
    <source>
        <dbReference type="ARBA" id="ARBA00022801"/>
    </source>
</evidence>